<protein>
    <recommendedName>
        <fullName evidence="2">Putative cysteine ligase BshC</fullName>
        <ecNumber evidence="2">6.-.-.-</ecNumber>
    </recommendedName>
</protein>
<organism evidence="5 6">
    <name type="scientific">Sporosarcina limicola</name>
    <dbReference type="NCBI Taxonomy" id="34101"/>
    <lineage>
        <taxon>Bacteria</taxon>
        <taxon>Bacillati</taxon>
        <taxon>Bacillota</taxon>
        <taxon>Bacilli</taxon>
        <taxon>Bacillales</taxon>
        <taxon>Caryophanaceae</taxon>
        <taxon>Sporosarcina</taxon>
    </lineage>
</organism>
<feature type="domain" description="Bacillithiol biosynthesis BshC C-terminal coiled-coil" evidence="4">
    <location>
        <begin position="379"/>
        <end position="538"/>
    </location>
</feature>
<evidence type="ECO:0000259" key="4">
    <source>
        <dbReference type="Pfam" id="PF24850"/>
    </source>
</evidence>
<evidence type="ECO:0000256" key="2">
    <source>
        <dbReference type="HAMAP-Rule" id="MF_01867"/>
    </source>
</evidence>
<evidence type="ECO:0000313" key="5">
    <source>
        <dbReference type="EMBL" id="MBE1553564.1"/>
    </source>
</evidence>
<dbReference type="NCBIfam" id="TIGR03998">
    <property type="entry name" value="thiol_BshC"/>
    <property type="match status" value="1"/>
</dbReference>
<comment type="function">
    <text evidence="2">Involved in bacillithiol (BSH) biosynthesis. May catalyze the last step of the pathway, the addition of cysteine to glucosamine malate (GlcN-Mal) to generate BSH.</text>
</comment>
<dbReference type="InterPro" id="IPR055398">
    <property type="entry name" value="Rossmann-like_BshC"/>
</dbReference>
<dbReference type="PIRSF" id="PIRSF012535">
    <property type="entry name" value="UCP012535"/>
    <property type="match status" value="1"/>
</dbReference>
<keyword evidence="6" id="KW-1185">Reference proteome</keyword>
<accession>A0A927MF32</accession>
<dbReference type="Pfam" id="PF10079">
    <property type="entry name" value="Rossmann-like_BshC"/>
    <property type="match status" value="1"/>
</dbReference>
<dbReference type="InterPro" id="IPR055399">
    <property type="entry name" value="CC_BshC"/>
</dbReference>
<dbReference type="GO" id="GO:0016874">
    <property type="term" value="F:ligase activity"/>
    <property type="evidence" value="ECO:0007669"/>
    <property type="project" value="UniProtKB-UniRule"/>
</dbReference>
<dbReference type="HAMAP" id="MF_01867">
    <property type="entry name" value="BshC"/>
    <property type="match status" value="1"/>
</dbReference>
<evidence type="ECO:0000259" key="3">
    <source>
        <dbReference type="Pfam" id="PF10079"/>
    </source>
</evidence>
<evidence type="ECO:0000256" key="1">
    <source>
        <dbReference type="ARBA" id="ARBA00022598"/>
    </source>
</evidence>
<proteinExistence type="inferred from homology"/>
<dbReference type="AlphaFoldDB" id="A0A927MF32"/>
<dbReference type="InterPro" id="IPR011199">
    <property type="entry name" value="Bacillithiol_biosynth_BshC"/>
</dbReference>
<feature type="domain" description="Bacillithiol biosynthesis BshC N-terminal Rossmann-like" evidence="3">
    <location>
        <begin position="1"/>
        <end position="377"/>
    </location>
</feature>
<comment type="similarity">
    <text evidence="2">Belongs to the BshC family.</text>
</comment>
<name>A0A927MF32_9BACL</name>
<sequence length="538" mass="61330">MELEVLSLQEKNKVMQAYNDDKDFLHTFFDYENQESSYPERLKELASRIYERRQLAEMIHSFMEPFGISEKANKHIVELSEDAVAIVGGQQAGILTGPLYSIHKAITVILLAKKQRQALGVPVIPVFWVAGEDHDLNEINHVYTEIDGRQVKSQYREKFVLKLMASDAVYDKEQMASFVKNIFADFGETAYTKNVLDEVLSAVERETTFTNFFVRLMNGLFEEEGLLFIDSAFKPLRELEADYFGQFIAESETIAQLIFDKEKRFAQLGFGDPMGVEIDAANLFYVHETGRVLLSRENGYFVNGSTGIQFSKADMHRIAKDEPWLLSNNVATRPLMQDMVLPVLAFVGGPGEIAYWALLKEAFHHLGMKMPIIVPRMSMTLITPQVKRALESKSFTVGDVMSGKVDAARKQFIESLHEKRIDLILDETREMLNIQYKKIAGLVEKQGGKMQGLLDKNLHNHSKQLNYMKEKSEEALLLKHNATLRAFGLLEGELFPEGGLQERVYTPYTYFNGYGPTLISDLLELPFEMDGTHKIIYL</sequence>
<dbReference type="EC" id="6.-.-.-" evidence="2"/>
<comment type="caution">
    <text evidence="5">The sequence shown here is derived from an EMBL/GenBank/DDBJ whole genome shotgun (WGS) entry which is preliminary data.</text>
</comment>
<dbReference type="Pfam" id="PF24850">
    <property type="entry name" value="CC_BshC"/>
    <property type="match status" value="1"/>
</dbReference>
<dbReference type="EMBL" id="JADBEL010000002">
    <property type="protein sequence ID" value="MBE1553564.1"/>
    <property type="molecule type" value="Genomic_DNA"/>
</dbReference>
<reference evidence="5" key="1">
    <citation type="submission" date="2020-10" db="EMBL/GenBank/DDBJ databases">
        <title>Genomic Encyclopedia of Type Strains, Phase IV (KMG-IV): sequencing the most valuable type-strain genomes for metagenomic binning, comparative biology and taxonomic classification.</title>
        <authorList>
            <person name="Goeker M."/>
        </authorList>
    </citation>
    <scope>NUCLEOTIDE SEQUENCE</scope>
    <source>
        <strain evidence="5">DSM 13886</strain>
    </source>
</reference>
<keyword evidence="1 2" id="KW-0436">Ligase</keyword>
<evidence type="ECO:0000313" key="6">
    <source>
        <dbReference type="Proteomes" id="UP000658225"/>
    </source>
</evidence>
<dbReference type="RefSeq" id="WP_192597375.1">
    <property type="nucleotide sequence ID" value="NZ_JADBEL010000002.1"/>
</dbReference>
<gene>
    <name evidence="2" type="primary">bshC</name>
    <name evidence="5" type="ORF">H4683_000638</name>
</gene>
<dbReference type="Proteomes" id="UP000658225">
    <property type="component" value="Unassembled WGS sequence"/>
</dbReference>